<proteinExistence type="predicted"/>
<protein>
    <submittedName>
        <fullName evidence="3">Uncharacterized protein</fullName>
    </submittedName>
</protein>
<evidence type="ECO:0000256" key="1">
    <source>
        <dbReference type="SAM" id="Phobius"/>
    </source>
</evidence>
<evidence type="ECO:0000313" key="4">
    <source>
        <dbReference type="Proteomes" id="UP000273001"/>
    </source>
</evidence>
<name>A0ABM6Z2G1_9ACTO</name>
<feature type="signal peptide" evidence="2">
    <location>
        <begin position="1"/>
        <end position="26"/>
    </location>
</feature>
<keyword evidence="2" id="KW-0732">Signal</keyword>
<evidence type="ECO:0000313" key="3">
    <source>
        <dbReference type="EMBL" id="AYD89446.1"/>
    </source>
</evidence>
<accession>A0ABM6Z2G1</accession>
<keyword evidence="4" id="KW-1185">Reference proteome</keyword>
<feature type="chain" id="PRO_5045391087" evidence="2">
    <location>
        <begin position="27"/>
        <end position="76"/>
    </location>
</feature>
<sequence>MNRFLRRMRLPCVVGLAVSGVLQASALVGDTATPVTVLYLVLILLLVAGALGGEAVLRTGRRSSQDDQDLPSDQEH</sequence>
<reference evidence="3 4" key="1">
    <citation type="submission" date="2018-09" db="EMBL/GenBank/DDBJ databases">
        <authorList>
            <person name="Li J."/>
        </authorList>
    </citation>
    <scope>NUCLEOTIDE SEQUENCE [LARGE SCALE GENOMIC DNA]</scope>
    <source>
        <strain evidence="3 4">2129</strain>
    </source>
</reference>
<keyword evidence="1" id="KW-1133">Transmembrane helix</keyword>
<keyword evidence="1" id="KW-0812">Transmembrane</keyword>
<feature type="transmembrane region" description="Helical" evidence="1">
    <location>
        <begin position="36"/>
        <end position="57"/>
    </location>
</feature>
<gene>
    <name evidence="3" type="ORF">D5R93_04095</name>
</gene>
<organism evidence="3 4">
    <name type="scientific">Actinomyces lilanjuaniae</name>
    <dbReference type="NCBI Taxonomy" id="2321394"/>
    <lineage>
        <taxon>Bacteria</taxon>
        <taxon>Bacillati</taxon>
        <taxon>Actinomycetota</taxon>
        <taxon>Actinomycetes</taxon>
        <taxon>Actinomycetales</taxon>
        <taxon>Actinomycetaceae</taxon>
        <taxon>Actinomyces</taxon>
    </lineage>
</organism>
<keyword evidence="1" id="KW-0472">Membrane</keyword>
<evidence type="ECO:0000256" key="2">
    <source>
        <dbReference type="SAM" id="SignalP"/>
    </source>
</evidence>
<dbReference type="Proteomes" id="UP000273001">
    <property type="component" value="Chromosome"/>
</dbReference>
<dbReference type="EMBL" id="CP032514">
    <property type="protein sequence ID" value="AYD89446.1"/>
    <property type="molecule type" value="Genomic_DNA"/>
</dbReference>